<name>A0A835UZX1_VANPL</name>
<evidence type="ECO:0000313" key="3">
    <source>
        <dbReference type="Proteomes" id="UP000639772"/>
    </source>
</evidence>
<gene>
    <name evidence="2" type="ORF">HPP92_013349</name>
</gene>
<evidence type="ECO:0000256" key="1">
    <source>
        <dbReference type="SAM" id="MobiDB-lite"/>
    </source>
</evidence>
<organism evidence="2 3">
    <name type="scientific">Vanilla planifolia</name>
    <name type="common">Vanilla</name>
    <dbReference type="NCBI Taxonomy" id="51239"/>
    <lineage>
        <taxon>Eukaryota</taxon>
        <taxon>Viridiplantae</taxon>
        <taxon>Streptophyta</taxon>
        <taxon>Embryophyta</taxon>
        <taxon>Tracheophyta</taxon>
        <taxon>Spermatophyta</taxon>
        <taxon>Magnoliopsida</taxon>
        <taxon>Liliopsida</taxon>
        <taxon>Asparagales</taxon>
        <taxon>Orchidaceae</taxon>
        <taxon>Vanilloideae</taxon>
        <taxon>Vanilleae</taxon>
        <taxon>Vanilla</taxon>
    </lineage>
</organism>
<proteinExistence type="predicted"/>
<dbReference type="AlphaFoldDB" id="A0A835UZX1"/>
<comment type="caution">
    <text evidence="2">The sequence shown here is derived from an EMBL/GenBank/DDBJ whole genome shotgun (WGS) entry which is preliminary data.</text>
</comment>
<dbReference type="Proteomes" id="UP000639772">
    <property type="component" value="Chromosome 6"/>
</dbReference>
<accession>A0A835UZX1</accession>
<dbReference type="PANTHER" id="PTHR34120:SF2">
    <property type="entry name" value="OS01G0860900 PROTEIN"/>
    <property type="match status" value="1"/>
</dbReference>
<feature type="compositionally biased region" description="Low complexity" evidence="1">
    <location>
        <begin position="72"/>
        <end position="84"/>
    </location>
</feature>
<sequence>MPPVELETPFASEGDRNVSCETQVSTLTGSASAGLPLAKPNVRPESLHVPIRNEIHWVKLLDRGQSTIGHANPKSNRNSSKPKSVAPRLATTARASKPNGPIIAVPTKTKRSIFSGNSVRPVTNLYFFPRKIAVIDGEWNPAFADTVSPKPSCFGSVFSNKASRRRSDSSAADVEVRKKGHTLRVWLRL</sequence>
<feature type="region of interest" description="Disordered" evidence="1">
    <location>
        <begin position="66"/>
        <end position="102"/>
    </location>
</feature>
<protein>
    <submittedName>
        <fullName evidence="2">Uncharacterized protein</fullName>
    </submittedName>
</protein>
<evidence type="ECO:0000313" key="2">
    <source>
        <dbReference type="EMBL" id="KAG0478630.1"/>
    </source>
</evidence>
<reference evidence="2 3" key="1">
    <citation type="journal article" date="2020" name="Nat. Food">
        <title>A phased Vanilla planifolia genome enables genetic improvement of flavour and production.</title>
        <authorList>
            <person name="Hasing T."/>
            <person name="Tang H."/>
            <person name="Brym M."/>
            <person name="Khazi F."/>
            <person name="Huang T."/>
            <person name="Chambers A.H."/>
        </authorList>
    </citation>
    <scope>NUCLEOTIDE SEQUENCE [LARGE SCALE GENOMIC DNA]</scope>
    <source>
        <tissue evidence="2">Leaf</tissue>
    </source>
</reference>
<dbReference type="PANTHER" id="PTHR34120">
    <property type="entry name" value="EXPRESSED PROTEIN"/>
    <property type="match status" value="1"/>
</dbReference>
<dbReference type="EMBL" id="JADCNM010000006">
    <property type="protein sequence ID" value="KAG0478630.1"/>
    <property type="molecule type" value="Genomic_DNA"/>
</dbReference>